<dbReference type="SUPFAM" id="SSF47781">
    <property type="entry name" value="RuvA domain 2-like"/>
    <property type="match status" value="1"/>
</dbReference>
<gene>
    <name evidence="6 7" type="primary">ruvA</name>
    <name evidence="7" type="ORF">SSABA_v1c05190</name>
</gene>
<keyword evidence="5 6" id="KW-0234">DNA repair</keyword>
<dbReference type="RefSeq" id="WP_025251066.1">
    <property type="nucleotide sequence ID" value="NZ_CP006934.1"/>
</dbReference>
<dbReference type="STRING" id="1276257.SSABA_v1c05190"/>
<comment type="caution">
    <text evidence="6">Lacks conserved residue(s) required for the propagation of feature annotation.</text>
</comment>
<evidence type="ECO:0000256" key="6">
    <source>
        <dbReference type="HAMAP-Rule" id="MF_00031"/>
    </source>
</evidence>
<organism evidence="7 8">
    <name type="scientific">Spiroplasma sabaudiense Ar-1343</name>
    <dbReference type="NCBI Taxonomy" id="1276257"/>
    <lineage>
        <taxon>Bacteria</taxon>
        <taxon>Bacillati</taxon>
        <taxon>Mycoplasmatota</taxon>
        <taxon>Mollicutes</taxon>
        <taxon>Entomoplasmatales</taxon>
        <taxon>Spiroplasmataceae</taxon>
        <taxon>Spiroplasma</taxon>
    </lineage>
</organism>
<keyword evidence="2 6" id="KW-0227">DNA damage</keyword>
<name>W6AA89_9MOLU</name>
<dbReference type="OrthoDB" id="389406at2"/>
<dbReference type="GO" id="GO:0005737">
    <property type="term" value="C:cytoplasm"/>
    <property type="evidence" value="ECO:0007669"/>
    <property type="project" value="UniProtKB-SubCell"/>
</dbReference>
<sequence>MHYIIGKIVSIQGETFIIESKMEIGYQLNYFQIKGVSSPLSATGITKVFFSKVSSEFETSYYGFLNSDSQKLFNELIKIKTVGIQTAKLLMKNFSYFEFLEIIKNNDFDQLQGLKSIGAFTSKIIIQDLQKVFFKVTYNSKQLNVIESLQKLGYNQQIIYQAIKETNQNLKLDEMFQRVLETVVENEHSVI</sequence>
<keyword evidence="3 6" id="KW-0238">DNA-binding</keyword>
<dbReference type="PATRIC" id="fig|1276257.3.peg.529"/>
<dbReference type="GO" id="GO:0006310">
    <property type="term" value="P:DNA recombination"/>
    <property type="evidence" value="ECO:0007669"/>
    <property type="project" value="UniProtKB-UniRule"/>
</dbReference>
<keyword evidence="7" id="KW-0378">Hydrolase</keyword>
<comment type="domain">
    <text evidence="6">Has three domains with a flexible linker between the domains II and III and assumes an 'L' shape. Domain III is highly mobile and contacts RuvB.</text>
</comment>
<evidence type="ECO:0000256" key="5">
    <source>
        <dbReference type="ARBA" id="ARBA00023204"/>
    </source>
</evidence>
<evidence type="ECO:0000256" key="4">
    <source>
        <dbReference type="ARBA" id="ARBA00023172"/>
    </source>
</evidence>
<keyword evidence="7" id="KW-0067">ATP-binding</keyword>
<comment type="similarity">
    <text evidence="6">Belongs to the RuvA family.</text>
</comment>
<dbReference type="GO" id="GO:0048476">
    <property type="term" value="C:Holliday junction resolvase complex"/>
    <property type="evidence" value="ECO:0007669"/>
    <property type="project" value="UniProtKB-UniRule"/>
</dbReference>
<dbReference type="KEGG" id="ssab:SSABA_v1c05190"/>
<comment type="function">
    <text evidence="6">The RuvA-RuvB-RuvC complex processes Holliday junction (HJ) DNA during genetic recombination and DNA repair, while the RuvA-RuvB complex plays an important role in the rescue of blocked DNA replication forks via replication fork reversal (RFR). RuvA specifically binds to HJ cruciform DNA, conferring on it an open structure. The RuvB hexamer acts as an ATP-dependent pump, pulling dsDNA into and through the RuvAB complex. HJ branch migration allows RuvC to scan DNA until it finds its consensus sequence, where it cleaves and resolves the cruciform DNA.</text>
</comment>
<dbReference type="HAMAP" id="MF_00031">
    <property type="entry name" value="DNA_HJ_migration_RuvA"/>
    <property type="match status" value="1"/>
</dbReference>
<dbReference type="InterPro" id="IPR000085">
    <property type="entry name" value="RuvA"/>
</dbReference>
<dbReference type="HOGENOM" id="CLU_087936_3_1_14"/>
<protein>
    <recommendedName>
        <fullName evidence="6">Holliday junction branch migration complex subunit RuvA</fullName>
    </recommendedName>
</protein>
<dbReference type="InterPro" id="IPR010994">
    <property type="entry name" value="RuvA_2-like"/>
</dbReference>
<evidence type="ECO:0000256" key="1">
    <source>
        <dbReference type="ARBA" id="ARBA00022490"/>
    </source>
</evidence>
<proteinExistence type="inferred from homology"/>
<evidence type="ECO:0000256" key="2">
    <source>
        <dbReference type="ARBA" id="ARBA00022763"/>
    </source>
</evidence>
<dbReference type="Proteomes" id="UP000019265">
    <property type="component" value="Chromosome"/>
</dbReference>
<dbReference type="AlphaFoldDB" id="W6AA89"/>
<comment type="subcellular location">
    <subcellularLocation>
        <location evidence="6">Cytoplasm</location>
    </subcellularLocation>
</comment>
<dbReference type="GO" id="GO:0000400">
    <property type="term" value="F:four-way junction DNA binding"/>
    <property type="evidence" value="ECO:0007669"/>
    <property type="project" value="UniProtKB-UniRule"/>
</dbReference>
<keyword evidence="7" id="KW-0347">Helicase</keyword>
<keyword evidence="4 6" id="KW-0233">DNA recombination</keyword>
<comment type="subunit">
    <text evidence="6">Homotetramer. Forms an RuvA(8)-RuvB(12)-Holliday junction (HJ) complex. HJ DNA is sandwiched between 2 RuvA tetramers; dsDNA enters through RuvA and exits via RuvB. An RuvB hexamer assembles on each DNA strand where it exits the tetramer. Each RuvB hexamer is contacted by two RuvA subunits (via domain III) on 2 adjacent RuvB subunits; this complex drives branch migration. In the full resolvosome a probable DNA-RuvA(4)-RuvB(12)-RuvC(2) complex forms which resolves the HJ.</text>
</comment>
<evidence type="ECO:0000313" key="8">
    <source>
        <dbReference type="Proteomes" id="UP000019265"/>
    </source>
</evidence>
<dbReference type="EMBL" id="CP006934">
    <property type="protein sequence ID" value="AHI53926.1"/>
    <property type="molecule type" value="Genomic_DNA"/>
</dbReference>
<evidence type="ECO:0000313" key="7">
    <source>
        <dbReference type="EMBL" id="AHI53926.1"/>
    </source>
</evidence>
<dbReference type="GO" id="GO:0006281">
    <property type="term" value="P:DNA repair"/>
    <property type="evidence" value="ECO:0007669"/>
    <property type="project" value="UniProtKB-UniRule"/>
</dbReference>
<keyword evidence="8" id="KW-1185">Reference proteome</keyword>
<keyword evidence="7" id="KW-0547">Nucleotide-binding</keyword>
<dbReference type="GO" id="GO:0003678">
    <property type="term" value="F:DNA helicase activity"/>
    <property type="evidence" value="ECO:0007669"/>
    <property type="project" value="InterPro"/>
</dbReference>
<dbReference type="eggNOG" id="COG0632">
    <property type="taxonomic scope" value="Bacteria"/>
</dbReference>
<accession>W6AA89</accession>
<evidence type="ECO:0000256" key="3">
    <source>
        <dbReference type="ARBA" id="ARBA00023125"/>
    </source>
</evidence>
<dbReference type="NCBIfam" id="TIGR00084">
    <property type="entry name" value="ruvA"/>
    <property type="match status" value="1"/>
</dbReference>
<dbReference type="Gene3D" id="1.10.150.20">
    <property type="entry name" value="5' to 3' exonuclease, C-terminal subdomain"/>
    <property type="match status" value="1"/>
</dbReference>
<feature type="region of interest" description="Domain III" evidence="6">
    <location>
        <begin position="138"/>
        <end position="191"/>
    </location>
</feature>
<keyword evidence="1 6" id="KW-0963">Cytoplasm</keyword>
<reference evidence="7 8" key="1">
    <citation type="journal article" date="2014" name="Genome Biol. Evol.">
        <title>Molecular evolution of the substrate utilization strategies and putative virulence factors in mosquito-associated Spiroplasma species.</title>
        <authorList>
            <person name="Chang T.H."/>
            <person name="Lo W.S."/>
            <person name="Ku C."/>
            <person name="Chen L.L."/>
            <person name="Kuo C.H."/>
        </authorList>
    </citation>
    <scope>NUCLEOTIDE SEQUENCE [LARGE SCALE GENOMIC DNA]</scope>
    <source>
        <strain evidence="7">Ar-1343</strain>
    </source>
</reference>